<evidence type="ECO:0000256" key="2">
    <source>
        <dbReference type="ARBA" id="ARBA00022737"/>
    </source>
</evidence>
<gene>
    <name evidence="4" type="ORF">PLOB_00018832</name>
</gene>
<accession>A0ABN8NK54</accession>
<reference evidence="4 5" key="1">
    <citation type="submission" date="2022-05" db="EMBL/GenBank/DDBJ databases">
        <authorList>
            <consortium name="Genoscope - CEA"/>
            <person name="William W."/>
        </authorList>
    </citation>
    <scope>NUCLEOTIDE SEQUENCE [LARGE SCALE GENOMIC DNA]</scope>
</reference>
<dbReference type="EMBL" id="CALNXK010000022">
    <property type="protein sequence ID" value="CAH3109743.1"/>
    <property type="molecule type" value="Genomic_DNA"/>
</dbReference>
<proteinExistence type="predicted"/>
<dbReference type="InterPro" id="IPR000210">
    <property type="entry name" value="BTB/POZ_dom"/>
</dbReference>
<dbReference type="InterPro" id="IPR015915">
    <property type="entry name" value="Kelch-typ_b-propeller"/>
</dbReference>
<dbReference type="InterPro" id="IPR017096">
    <property type="entry name" value="BTB-kelch_protein"/>
</dbReference>
<keyword evidence="5" id="KW-1185">Reference proteome</keyword>
<keyword evidence="1" id="KW-0880">Kelch repeat</keyword>
<dbReference type="Gene3D" id="1.25.40.420">
    <property type="match status" value="1"/>
</dbReference>
<feature type="domain" description="BTB" evidence="3">
    <location>
        <begin position="22"/>
        <end position="91"/>
    </location>
</feature>
<dbReference type="Pfam" id="PF01344">
    <property type="entry name" value="Kelch_1"/>
    <property type="match status" value="1"/>
</dbReference>
<dbReference type="SUPFAM" id="SSF54695">
    <property type="entry name" value="POZ domain"/>
    <property type="match status" value="1"/>
</dbReference>
<dbReference type="SMART" id="SM00875">
    <property type="entry name" value="BACK"/>
    <property type="match status" value="1"/>
</dbReference>
<dbReference type="SMART" id="SM00225">
    <property type="entry name" value="BTB"/>
    <property type="match status" value="1"/>
</dbReference>
<dbReference type="InterPro" id="IPR006652">
    <property type="entry name" value="Kelch_1"/>
</dbReference>
<dbReference type="SUPFAM" id="SSF117281">
    <property type="entry name" value="Kelch motif"/>
    <property type="match status" value="1"/>
</dbReference>
<protein>
    <recommendedName>
        <fullName evidence="3">BTB domain-containing protein</fullName>
    </recommendedName>
</protein>
<evidence type="ECO:0000313" key="4">
    <source>
        <dbReference type="EMBL" id="CAH3109743.1"/>
    </source>
</evidence>
<sequence length="611" mass="69246">MVAHSEILLTKCAQFREQGEFIDVSLKVGKEIFSAHRIVLAASSDYFHAMFAHGMKESNQEVIELKDKNISAVALNIVLDSVYGGDLQVNDENVFEVLVAADHLQVTAVVEQCCDYLQTHFVQLRFDVQIYCQICAIANRHGLKDLQEATESKMASVYKDVCETEDFLSHIDADQYSSLLNRDDLSAPSETFVFKSVMQWIKHKKEERMTVAAKVIGAVRLGLVDIRDVIEELDAEEMQQVPEIHMLLHESLLHNNRPLNSSKFALEKAKPRSMKPFTTSEPMTKERSHDFCQTRPLSRRVVLIAILPQSQMQFFDVQTKTWKSLPSMAELSQATACFCAEYVGNYMYLAAKRDNDFVNYRYHTVKNIWEILPSFAGLANQISCFCSVVDHLYAIYQSQTPYRYHISTNQWQCAAKSSVQSNMPQSSFCNQAAVVYKSCFYVLHGQGIQRYHSTDFHGFRKYFWEPKAADVFCFDPKRNVWEQKASTSTNHFGSSLLVVNNKLYVAGGKCTIDRNTAEPCGGTGSVEVYDEKNNTWSVVDQPHIPPNNLGAIEVEGSVYFIINSFPVDSGIRIPPGEVYPVSLDEWENLGKVAKNAVLCRLPVKREDLTSE</sequence>
<organism evidence="4 5">
    <name type="scientific">Porites lobata</name>
    <dbReference type="NCBI Taxonomy" id="104759"/>
    <lineage>
        <taxon>Eukaryota</taxon>
        <taxon>Metazoa</taxon>
        <taxon>Cnidaria</taxon>
        <taxon>Anthozoa</taxon>
        <taxon>Hexacorallia</taxon>
        <taxon>Scleractinia</taxon>
        <taxon>Fungiina</taxon>
        <taxon>Poritidae</taxon>
        <taxon>Porites</taxon>
    </lineage>
</organism>
<evidence type="ECO:0000259" key="3">
    <source>
        <dbReference type="PROSITE" id="PS50097"/>
    </source>
</evidence>
<dbReference type="InterPro" id="IPR011333">
    <property type="entry name" value="SKP1/BTB/POZ_sf"/>
</dbReference>
<dbReference type="Proteomes" id="UP001159405">
    <property type="component" value="Unassembled WGS sequence"/>
</dbReference>
<dbReference type="Gene3D" id="2.120.10.80">
    <property type="entry name" value="Kelch-type beta propeller"/>
    <property type="match status" value="1"/>
</dbReference>
<evidence type="ECO:0000313" key="5">
    <source>
        <dbReference type="Proteomes" id="UP001159405"/>
    </source>
</evidence>
<comment type="caution">
    <text evidence="4">The sequence shown here is derived from an EMBL/GenBank/DDBJ whole genome shotgun (WGS) entry which is preliminary data.</text>
</comment>
<dbReference type="PANTHER" id="PTHR45632">
    <property type="entry name" value="LD33804P"/>
    <property type="match status" value="1"/>
</dbReference>
<dbReference type="Gene3D" id="3.30.710.10">
    <property type="entry name" value="Potassium Channel Kv1.1, Chain A"/>
    <property type="match status" value="1"/>
</dbReference>
<dbReference type="Pfam" id="PF00651">
    <property type="entry name" value="BTB"/>
    <property type="match status" value="1"/>
</dbReference>
<name>A0ABN8NK54_9CNID</name>
<keyword evidence="2" id="KW-0677">Repeat</keyword>
<dbReference type="PANTHER" id="PTHR45632:SF3">
    <property type="entry name" value="KELCH-LIKE PROTEIN 32"/>
    <property type="match status" value="1"/>
</dbReference>
<dbReference type="PROSITE" id="PS50097">
    <property type="entry name" value="BTB"/>
    <property type="match status" value="1"/>
</dbReference>
<dbReference type="Pfam" id="PF07707">
    <property type="entry name" value="BACK"/>
    <property type="match status" value="1"/>
</dbReference>
<dbReference type="InterPro" id="IPR011705">
    <property type="entry name" value="BACK"/>
</dbReference>
<evidence type="ECO:0000256" key="1">
    <source>
        <dbReference type="ARBA" id="ARBA00022441"/>
    </source>
</evidence>
<dbReference type="PIRSF" id="PIRSF037037">
    <property type="entry name" value="Kelch-like_protein_gigaxonin"/>
    <property type="match status" value="1"/>
</dbReference>